<dbReference type="EMBL" id="JBICYV010000021">
    <property type="protein sequence ID" value="MFG3015643.1"/>
    <property type="molecule type" value="Genomic_DNA"/>
</dbReference>
<protein>
    <submittedName>
        <fullName evidence="1">DUF2071 domain-containing protein</fullName>
    </submittedName>
</protein>
<dbReference type="PANTHER" id="PTHR39186:SF1">
    <property type="entry name" value="DUF2071 DOMAIN-CONTAINING PROTEIN"/>
    <property type="match status" value="1"/>
</dbReference>
<organism evidence="1 2">
    <name type="scientific">Streptomyces cinerochromogenes</name>
    <dbReference type="NCBI Taxonomy" id="66422"/>
    <lineage>
        <taxon>Bacteria</taxon>
        <taxon>Bacillati</taxon>
        <taxon>Actinomycetota</taxon>
        <taxon>Actinomycetes</taxon>
        <taxon>Kitasatosporales</taxon>
        <taxon>Streptomycetaceae</taxon>
        <taxon>Streptomyces</taxon>
    </lineage>
</organism>
<dbReference type="InterPro" id="IPR023375">
    <property type="entry name" value="ADC_dom_sf"/>
</dbReference>
<accession>A0ABW7BEM7</accession>
<gene>
    <name evidence="1" type="ORF">ACGFZB_35420</name>
</gene>
<reference evidence="1 2" key="1">
    <citation type="submission" date="2024-10" db="EMBL/GenBank/DDBJ databases">
        <title>The Natural Products Discovery Center: Release of the First 8490 Sequenced Strains for Exploring Actinobacteria Biosynthetic Diversity.</title>
        <authorList>
            <person name="Kalkreuter E."/>
            <person name="Kautsar S.A."/>
            <person name="Yang D."/>
            <person name="Bader C.D."/>
            <person name="Teijaro C.N."/>
            <person name="Fluegel L."/>
            <person name="Davis C.M."/>
            <person name="Simpson J.R."/>
            <person name="Lauterbach L."/>
            <person name="Steele A.D."/>
            <person name="Gui C."/>
            <person name="Meng S."/>
            <person name="Li G."/>
            <person name="Viehrig K."/>
            <person name="Ye F."/>
            <person name="Su P."/>
            <person name="Kiefer A.F."/>
            <person name="Nichols A."/>
            <person name="Cepeda A.J."/>
            <person name="Yan W."/>
            <person name="Fan B."/>
            <person name="Jiang Y."/>
            <person name="Adhikari A."/>
            <person name="Zheng C.-J."/>
            <person name="Schuster L."/>
            <person name="Cowan T.M."/>
            <person name="Smanski M.J."/>
            <person name="Chevrette M.G."/>
            <person name="De Carvalho L.P.S."/>
            <person name="Shen B."/>
        </authorList>
    </citation>
    <scope>NUCLEOTIDE SEQUENCE [LARGE SCALE GENOMIC DNA]</scope>
    <source>
        <strain evidence="1 2">NPDC048320</strain>
    </source>
</reference>
<dbReference type="SUPFAM" id="SSF160104">
    <property type="entry name" value="Acetoacetate decarboxylase-like"/>
    <property type="match status" value="1"/>
</dbReference>
<dbReference type="InterPro" id="IPR018644">
    <property type="entry name" value="DUF2071"/>
</dbReference>
<evidence type="ECO:0000313" key="1">
    <source>
        <dbReference type="EMBL" id="MFG3015643.1"/>
    </source>
</evidence>
<name>A0ABW7BEM7_9ACTN</name>
<keyword evidence="2" id="KW-1185">Reference proteome</keyword>
<dbReference type="RefSeq" id="WP_392823577.1">
    <property type="nucleotide sequence ID" value="NZ_JBICYV010000021.1"/>
</dbReference>
<comment type="caution">
    <text evidence="1">The sequence shown here is derived from an EMBL/GenBank/DDBJ whole genome shotgun (WGS) entry which is preliminary data.</text>
</comment>
<dbReference type="Proteomes" id="UP001604267">
    <property type="component" value="Unassembled WGS sequence"/>
</dbReference>
<proteinExistence type="predicted"/>
<sequence>MPALRAGWLTQTFLHWSYAPELIQRLLPDGLTVDTYDGHAWVGLTPFVMADVRPPGSPVALAAFPETNLRTYVRGPGGREGLWFLSIEVACPGQTSSEPARRWCAAGRVRTSASSAADVRAGAPARLLRPHCGPAADLFHEQKRLVGAVVAWAGDMSTHCCRLWSVMCSAESRTWSATVPA</sequence>
<evidence type="ECO:0000313" key="2">
    <source>
        <dbReference type="Proteomes" id="UP001604267"/>
    </source>
</evidence>
<dbReference type="PANTHER" id="PTHR39186">
    <property type="entry name" value="DUF2071 FAMILY PROTEIN"/>
    <property type="match status" value="1"/>
</dbReference>
<dbReference type="Pfam" id="PF09844">
    <property type="entry name" value="DUF2071"/>
    <property type="match status" value="1"/>
</dbReference>